<dbReference type="AlphaFoldDB" id="A0A0C9X6W5"/>
<evidence type="ECO:0000313" key="1">
    <source>
        <dbReference type="EMBL" id="KIJ92162.1"/>
    </source>
</evidence>
<reference evidence="2" key="2">
    <citation type="submission" date="2015-01" db="EMBL/GenBank/DDBJ databases">
        <title>Evolutionary Origins and Diversification of the Mycorrhizal Mutualists.</title>
        <authorList>
            <consortium name="DOE Joint Genome Institute"/>
            <consortium name="Mycorrhizal Genomics Consortium"/>
            <person name="Kohler A."/>
            <person name="Kuo A."/>
            <person name="Nagy L.G."/>
            <person name="Floudas D."/>
            <person name="Copeland A."/>
            <person name="Barry K.W."/>
            <person name="Cichocki N."/>
            <person name="Veneault-Fourrey C."/>
            <person name="LaButti K."/>
            <person name="Lindquist E.A."/>
            <person name="Lipzen A."/>
            <person name="Lundell T."/>
            <person name="Morin E."/>
            <person name="Murat C."/>
            <person name="Riley R."/>
            <person name="Ohm R."/>
            <person name="Sun H."/>
            <person name="Tunlid A."/>
            <person name="Henrissat B."/>
            <person name="Grigoriev I.V."/>
            <person name="Hibbett D.S."/>
            <person name="Martin F."/>
        </authorList>
    </citation>
    <scope>NUCLEOTIDE SEQUENCE [LARGE SCALE GENOMIC DNA]</scope>
    <source>
        <strain evidence="2">LaAM-08-1</strain>
    </source>
</reference>
<keyword evidence="2" id="KW-1185">Reference proteome</keyword>
<evidence type="ECO:0000313" key="2">
    <source>
        <dbReference type="Proteomes" id="UP000054477"/>
    </source>
</evidence>
<sequence>MALVAYCGSGEGGVWRTLFPCWAIAEDNGDLKEDGHMEGALPYVIPPSSRFILTYNRNGFILCAPRICLCKERQLIMRASPQIEAFIVLSWHYCDTTPNPEIASRTVEAAKAFGHRISGMVSSLDFVDCARHVEEQSKTVSLVRDTGAKCATLSDNLVHARSLVFLGVVLETTEQWSEALHTLSQATTFLKIVMNDANLAYAYQITAWLQDALAAVEDAWKYAELSDRPYIQVFVFQEYTCILFSADRDREAWARLELSLMMAAQVVHPLKPYGKLTVRYTFIVERMDDEQLFRQKGSGVCANDPGKRDVAEYNKILGCIRLDGALMERLVLGGLEPKIEFRRLSKLPVSYGRWQYDVAIDQSLWKLLGTAKGPSL</sequence>
<reference evidence="1 2" key="1">
    <citation type="submission" date="2014-04" db="EMBL/GenBank/DDBJ databases">
        <authorList>
            <consortium name="DOE Joint Genome Institute"/>
            <person name="Kuo A."/>
            <person name="Kohler A."/>
            <person name="Nagy L.G."/>
            <person name="Floudas D."/>
            <person name="Copeland A."/>
            <person name="Barry K.W."/>
            <person name="Cichocki N."/>
            <person name="Veneault-Fourrey C."/>
            <person name="LaButti K."/>
            <person name="Lindquist E.A."/>
            <person name="Lipzen A."/>
            <person name="Lundell T."/>
            <person name="Morin E."/>
            <person name="Murat C."/>
            <person name="Sun H."/>
            <person name="Tunlid A."/>
            <person name="Henrissat B."/>
            <person name="Grigoriev I.V."/>
            <person name="Hibbett D.S."/>
            <person name="Martin F."/>
            <person name="Nordberg H.P."/>
            <person name="Cantor M.N."/>
            <person name="Hua S.X."/>
        </authorList>
    </citation>
    <scope>NUCLEOTIDE SEQUENCE [LARGE SCALE GENOMIC DNA]</scope>
    <source>
        <strain evidence="1 2">LaAM-08-1</strain>
    </source>
</reference>
<organism evidence="1 2">
    <name type="scientific">Laccaria amethystina LaAM-08-1</name>
    <dbReference type="NCBI Taxonomy" id="1095629"/>
    <lineage>
        <taxon>Eukaryota</taxon>
        <taxon>Fungi</taxon>
        <taxon>Dikarya</taxon>
        <taxon>Basidiomycota</taxon>
        <taxon>Agaricomycotina</taxon>
        <taxon>Agaricomycetes</taxon>
        <taxon>Agaricomycetidae</taxon>
        <taxon>Agaricales</taxon>
        <taxon>Agaricineae</taxon>
        <taxon>Hydnangiaceae</taxon>
        <taxon>Laccaria</taxon>
    </lineage>
</organism>
<proteinExistence type="predicted"/>
<dbReference type="EMBL" id="KN838931">
    <property type="protein sequence ID" value="KIJ92162.1"/>
    <property type="molecule type" value="Genomic_DNA"/>
</dbReference>
<gene>
    <name evidence="1" type="ORF">K443DRAFT_126018</name>
</gene>
<dbReference type="HOGENOM" id="CLU_735803_0_0_1"/>
<dbReference type="OrthoDB" id="3052556at2759"/>
<dbReference type="Proteomes" id="UP000054477">
    <property type="component" value="Unassembled WGS sequence"/>
</dbReference>
<protein>
    <submittedName>
        <fullName evidence="1">Uncharacterized protein</fullName>
    </submittedName>
</protein>
<accession>A0A0C9X6W5</accession>
<name>A0A0C9X6W5_9AGAR</name>